<dbReference type="EMBL" id="SIDB01000006">
    <property type="protein sequence ID" value="KAI3431679.1"/>
    <property type="molecule type" value="Genomic_DNA"/>
</dbReference>
<organism evidence="2 3">
    <name type="scientific">Chlorella vulgaris</name>
    <name type="common">Green alga</name>
    <dbReference type="NCBI Taxonomy" id="3077"/>
    <lineage>
        <taxon>Eukaryota</taxon>
        <taxon>Viridiplantae</taxon>
        <taxon>Chlorophyta</taxon>
        <taxon>core chlorophytes</taxon>
        <taxon>Trebouxiophyceae</taxon>
        <taxon>Chlorellales</taxon>
        <taxon>Chlorellaceae</taxon>
        <taxon>Chlorella clade</taxon>
        <taxon>Chlorella</taxon>
    </lineage>
</organism>
<keyword evidence="3" id="KW-1185">Reference proteome</keyword>
<proteinExistence type="predicted"/>
<keyword evidence="1" id="KW-0472">Membrane</keyword>
<keyword evidence="1" id="KW-0812">Transmembrane</keyword>
<evidence type="ECO:0008006" key="4">
    <source>
        <dbReference type="Google" id="ProtNLM"/>
    </source>
</evidence>
<dbReference type="AlphaFoldDB" id="A0A9D4TRJ1"/>
<name>A0A9D4TRJ1_CHLVU</name>
<evidence type="ECO:0000313" key="2">
    <source>
        <dbReference type="EMBL" id="KAI3431679.1"/>
    </source>
</evidence>
<protein>
    <recommendedName>
        <fullName evidence="4">Transmembrane protein</fullName>
    </recommendedName>
</protein>
<dbReference type="Proteomes" id="UP001055712">
    <property type="component" value="Unassembled WGS sequence"/>
</dbReference>
<evidence type="ECO:0000313" key="3">
    <source>
        <dbReference type="Proteomes" id="UP001055712"/>
    </source>
</evidence>
<comment type="caution">
    <text evidence="2">The sequence shown here is derived from an EMBL/GenBank/DDBJ whole genome shotgun (WGS) entry which is preliminary data.</text>
</comment>
<evidence type="ECO:0000256" key="1">
    <source>
        <dbReference type="SAM" id="Phobius"/>
    </source>
</evidence>
<reference evidence="2" key="2">
    <citation type="submission" date="2020-11" db="EMBL/GenBank/DDBJ databases">
        <authorList>
            <person name="Cecchin M."/>
            <person name="Marcolungo L."/>
            <person name="Rossato M."/>
            <person name="Girolomoni L."/>
            <person name="Cosentino E."/>
            <person name="Cuine S."/>
            <person name="Li-Beisson Y."/>
            <person name="Delledonne M."/>
            <person name="Ballottari M."/>
        </authorList>
    </citation>
    <scope>NUCLEOTIDE SEQUENCE</scope>
    <source>
        <strain evidence="2">211/11P</strain>
        <tissue evidence="2">Whole cell</tissue>
    </source>
</reference>
<reference evidence="2" key="1">
    <citation type="journal article" date="2019" name="Plant J.">
        <title>Chlorella vulgaris genome assembly and annotation reveals the molecular basis for metabolic acclimation to high light conditions.</title>
        <authorList>
            <person name="Cecchin M."/>
            <person name="Marcolungo L."/>
            <person name="Rossato M."/>
            <person name="Girolomoni L."/>
            <person name="Cosentino E."/>
            <person name="Cuine S."/>
            <person name="Li-Beisson Y."/>
            <person name="Delledonne M."/>
            <person name="Ballottari M."/>
        </authorList>
    </citation>
    <scope>NUCLEOTIDE SEQUENCE</scope>
    <source>
        <strain evidence="2">211/11P</strain>
    </source>
</reference>
<dbReference type="OrthoDB" id="530344at2759"/>
<accession>A0A9D4TRJ1</accession>
<sequence>MPQPRMQPLLGRDGTGKRPSLLGVVEAVLLIALLLLGFWHGVHALQVEIHVHPVLIGVFPLFGAAALLLLLPPILYLSFRQEFGALHPMWPPHYLFLVRRLLRALSGNKQLKVTAKEL</sequence>
<feature type="transmembrane region" description="Helical" evidence="1">
    <location>
        <begin position="54"/>
        <end position="79"/>
    </location>
</feature>
<keyword evidence="1" id="KW-1133">Transmembrane helix</keyword>
<gene>
    <name evidence="2" type="ORF">D9Q98_004725</name>
</gene>
<feature type="transmembrane region" description="Helical" evidence="1">
    <location>
        <begin position="21"/>
        <end position="42"/>
    </location>
</feature>